<dbReference type="Gene3D" id="6.10.140.2220">
    <property type="match status" value="1"/>
</dbReference>
<accession>A0A067TB01</accession>
<dbReference type="GO" id="GO:0008270">
    <property type="term" value="F:zinc ion binding"/>
    <property type="evidence" value="ECO:0007669"/>
    <property type="project" value="UniProtKB-KW"/>
</dbReference>
<protein>
    <recommendedName>
        <fullName evidence="5">MYND-type domain-containing protein</fullName>
    </recommendedName>
</protein>
<dbReference type="EMBL" id="KL142379">
    <property type="protein sequence ID" value="KDR76178.1"/>
    <property type="molecule type" value="Genomic_DNA"/>
</dbReference>
<keyword evidence="1" id="KW-0479">Metal-binding</keyword>
<dbReference type="STRING" id="685588.A0A067TB01"/>
<dbReference type="Proteomes" id="UP000027222">
    <property type="component" value="Unassembled WGS sequence"/>
</dbReference>
<dbReference type="PROSITE" id="PS01360">
    <property type="entry name" value="ZF_MYND_1"/>
    <property type="match status" value="1"/>
</dbReference>
<evidence type="ECO:0000313" key="7">
    <source>
        <dbReference type="Proteomes" id="UP000027222"/>
    </source>
</evidence>
<dbReference type="SUPFAM" id="SSF144232">
    <property type="entry name" value="HIT/MYND zinc finger-like"/>
    <property type="match status" value="1"/>
</dbReference>
<dbReference type="OrthoDB" id="432970at2759"/>
<dbReference type="AlphaFoldDB" id="A0A067TB01"/>
<organism evidence="6 7">
    <name type="scientific">Galerina marginata (strain CBS 339.88)</name>
    <dbReference type="NCBI Taxonomy" id="685588"/>
    <lineage>
        <taxon>Eukaryota</taxon>
        <taxon>Fungi</taxon>
        <taxon>Dikarya</taxon>
        <taxon>Basidiomycota</taxon>
        <taxon>Agaricomycotina</taxon>
        <taxon>Agaricomycetes</taxon>
        <taxon>Agaricomycetidae</taxon>
        <taxon>Agaricales</taxon>
        <taxon>Agaricineae</taxon>
        <taxon>Strophariaceae</taxon>
        <taxon>Galerina</taxon>
    </lineage>
</organism>
<keyword evidence="2 4" id="KW-0863">Zinc-finger</keyword>
<keyword evidence="3" id="KW-0862">Zinc</keyword>
<evidence type="ECO:0000256" key="2">
    <source>
        <dbReference type="ARBA" id="ARBA00022771"/>
    </source>
</evidence>
<gene>
    <name evidence="6" type="ORF">GALMADRAFT_267814</name>
</gene>
<keyword evidence="7" id="KW-1185">Reference proteome</keyword>
<evidence type="ECO:0000256" key="3">
    <source>
        <dbReference type="ARBA" id="ARBA00022833"/>
    </source>
</evidence>
<reference evidence="7" key="1">
    <citation type="journal article" date="2014" name="Proc. Natl. Acad. Sci. U.S.A.">
        <title>Extensive sampling of basidiomycete genomes demonstrates inadequacy of the white-rot/brown-rot paradigm for wood decay fungi.</title>
        <authorList>
            <person name="Riley R."/>
            <person name="Salamov A.A."/>
            <person name="Brown D.W."/>
            <person name="Nagy L.G."/>
            <person name="Floudas D."/>
            <person name="Held B.W."/>
            <person name="Levasseur A."/>
            <person name="Lombard V."/>
            <person name="Morin E."/>
            <person name="Otillar R."/>
            <person name="Lindquist E.A."/>
            <person name="Sun H."/>
            <person name="LaButti K.M."/>
            <person name="Schmutz J."/>
            <person name="Jabbour D."/>
            <person name="Luo H."/>
            <person name="Baker S.E."/>
            <person name="Pisabarro A.G."/>
            <person name="Walton J.D."/>
            <person name="Blanchette R.A."/>
            <person name="Henrissat B."/>
            <person name="Martin F."/>
            <person name="Cullen D."/>
            <person name="Hibbett D.S."/>
            <person name="Grigoriev I.V."/>
        </authorList>
    </citation>
    <scope>NUCLEOTIDE SEQUENCE [LARGE SCALE GENOMIC DNA]</scope>
    <source>
        <strain evidence="7">CBS 339.88</strain>
    </source>
</reference>
<dbReference type="InterPro" id="IPR002893">
    <property type="entry name" value="Znf_MYND"/>
</dbReference>
<dbReference type="HOGENOM" id="CLU_1102929_0_0_1"/>
<evidence type="ECO:0000256" key="1">
    <source>
        <dbReference type="ARBA" id="ARBA00022723"/>
    </source>
</evidence>
<feature type="domain" description="MYND-type" evidence="5">
    <location>
        <begin position="33"/>
        <end position="72"/>
    </location>
</feature>
<dbReference type="Pfam" id="PF01753">
    <property type="entry name" value="zf-MYND"/>
    <property type="match status" value="1"/>
</dbReference>
<evidence type="ECO:0000259" key="5">
    <source>
        <dbReference type="PROSITE" id="PS50865"/>
    </source>
</evidence>
<sequence>MPFQIRQQVIHQDGATPPDNVPNSITDLPVVTCSASGCSNHQNLSKCARCRSAYYCSVDCQKKAWKSHKDACNMNAALLSGDANTAEPPLQRHLRHWTARFEISLLCAAIVGMKVRESFSNIDKYGMIVRLTPRPHANTGGRFSLESCKIMSMIEFKLMLITMGMGMVLDQHNKERGLLRARSKGEEDFAACIVIATNEGRWKLDGEHVTEARFKPLGMSKARARSPQLNDPTLAWLATLTMQIEKDFPMRPIVQ</sequence>
<evidence type="ECO:0000313" key="6">
    <source>
        <dbReference type="EMBL" id="KDR76178.1"/>
    </source>
</evidence>
<proteinExistence type="predicted"/>
<dbReference type="PROSITE" id="PS50865">
    <property type="entry name" value="ZF_MYND_2"/>
    <property type="match status" value="1"/>
</dbReference>
<evidence type="ECO:0000256" key="4">
    <source>
        <dbReference type="PROSITE-ProRule" id="PRU00134"/>
    </source>
</evidence>
<name>A0A067TB01_GALM3</name>